<comment type="subcellular location">
    <subcellularLocation>
        <location evidence="1 7">Cytoplasm</location>
    </subcellularLocation>
</comment>
<dbReference type="Gene3D" id="6.10.140.1720">
    <property type="match status" value="1"/>
</dbReference>
<sequence>MLKRLELIGFKSFADKTRFDFHDGITAVVGPNGSGKSNVVDAVRWILGEQSAKSLRGGEMADVIFNGSASRRSLGMAEVTMTFDNARKILNSDAAEVQVTRRVYRDGTGEYLLNGQICRLKDLKELFLGSGAGPGTYCIIEQGRVDALLQSSTKDRRLIFEEAAGISRFKAKKLETLRKLEATSQNLSRVKDILGEIDKQLRKVRQEATKAQRWQELNERLRELRIGSSLREFDERRGKISQTQERLDSLRSDLSQTTEQMTSWELEARQIDTGLLETERLLGSLQELVNVTQQEIISRSAEFHQAVQMAERLQNEQRELSQRLAESLQRLHQQTDQRSEHGNQLAAADSRVSESTATCSRLQREWDQLEAALEENSHRVKAERQNQFELFQEASRLHNEAEKKKSDWQRLTSDYQRQRRQAEQHLAERDSFDRGLESLRLNDEQLQSRISQVRTQLEERRKERGEFIAWSQLIQQDLDELRQRREKMTGRFEALDNFEKSQEGLALGTREVMARIAGGDAALRSNVLGLVADLLNVPGELAAYVDLALGDISQHFIVRDAEELDRYLADPAHELPGKASFLPYVNLTPLDEGADTRTADRWVTSELGGLPRQLLGSTFIVENLVEARELSQNPECAGHRFVTKLRELLEPDGSLTVGTKAGESGIVSRKSELRELKSQLKILEQEIAEVEQKLSDVKKSIEASEAPIHGLEHELGMLNHQAGDLERAISENRSNRDRLAELIELNQSEMNLMAGEIGTLETTWLQLQNQAQSRQHEAEASTKRIAQGELQHQALEQNRPKLQEELTISRVALGQYQMERDNLHREQEHLEIESDRLVALTQQIEQDSANLRIRIEQIELEALSISMQIAERAARKESALAKTGELTAERNRLKARKSDLEDQLRQIRVANQQKLEELHQSDLSFRELQSQHRVLEDRLLEEFQVHLPTLYENVTESSYSHWLGETVPVPEWAREITELKEKIRKLGSVSLDALNELNEVEARAKDIKAQYDDLTEANRSLLEIIAKINGDSQRMLTETLATIREHFQVIFRQLFGGGSAEIVVEDPNDVLESGMEIIARPPGKELRSISLMSGGEKTMTAVALLLAIFRSKPSPFCLLDEVDAALDEANCQRLASALKDFTQQSQFIVITHKKRMMSVADILYGITMQESGISKQVSIRFEDWQEEKEKPRNLAA</sequence>
<evidence type="ECO:0000256" key="1">
    <source>
        <dbReference type="ARBA" id="ARBA00004496"/>
    </source>
</evidence>
<dbReference type="GO" id="GO:0006260">
    <property type="term" value="P:DNA replication"/>
    <property type="evidence" value="ECO:0007669"/>
    <property type="project" value="UniProtKB-UniRule"/>
</dbReference>
<dbReference type="InterPro" id="IPR011890">
    <property type="entry name" value="SMC_prok"/>
</dbReference>
<feature type="compositionally biased region" description="Basic and acidic residues" evidence="8">
    <location>
        <begin position="416"/>
        <end position="429"/>
    </location>
</feature>
<dbReference type="InterPro" id="IPR024704">
    <property type="entry name" value="SMC"/>
</dbReference>
<feature type="binding site" evidence="7">
    <location>
        <begin position="31"/>
        <end position="38"/>
    </location>
    <ligand>
        <name>ATP</name>
        <dbReference type="ChEBI" id="CHEBI:30616"/>
    </ligand>
</feature>
<dbReference type="AlphaFoldDB" id="A0A8E6B2A9"/>
<feature type="coiled-coil region" evidence="7">
    <location>
        <begin position="204"/>
        <end position="267"/>
    </location>
</feature>
<dbReference type="NCBIfam" id="TIGR02168">
    <property type="entry name" value="SMC_prok_B"/>
    <property type="match status" value="1"/>
</dbReference>
<dbReference type="GO" id="GO:0007062">
    <property type="term" value="P:sister chromatid cohesion"/>
    <property type="evidence" value="ECO:0007669"/>
    <property type="project" value="InterPro"/>
</dbReference>
<dbReference type="GO" id="GO:0003677">
    <property type="term" value="F:DNA binding"/>
    <property type="evidence" value="ECO:0007669"/>
    <property type="project" value="UniProtKB-UniRule"/>
</dbReference>
<evidence type="ECO:0000313" key="11">
    <source>
        <dbReference type="Proteomes" id="UP000676194"/>
    </source>
</evidence>
<gene>
    <name evidence="7 10" type="primary">smc</name>
    <name evidence="10" type="ORF">KIH39_17280</name>
</gene>
<dbReference type="RefSeq" id="WP_213494469.1">
    <property type="nucleotide sequence ID" value="NZ_CP074694.1"/>
</dbReference>
<evidence type="ECO:0000313" key="10">
    <source>
        <dbReference type="EMBL" id="QVL30598.1"/>
    </source>
</evidence>
<evidence type="ECO:0000256" key="4">
    <source>
        <dbReference type="ARBA" id="ARBA00022840"/>
    </source>
</evidence>
<keyword evidence="4 7" id="KW-0067">ATP-binding</keyword>
<keyword evidence="2 7" id="KW-0963">Cytoplasm</keyword>
<evidence type="ECO:0000256" key="2">
    <source>
        <dbReference type="ARBA" id="ARBA00022490"/>
    </source>
</evidence>
<dbReference type="GO" id="GO:0005737">
    <property type="term" value="C:cytoplasm"/>
    <property type="evidence" value="ECO:0007669"/>
    <property type="project" value="UniProtKB-SubCell"/>
</dbReference>
<evidence type="ECO:0000256" key="7">
    <source>
        <dbReference type="HAMAP-Rule" id="MF_01894"/>
    </source>
</evidence>
<dbReference type="FunFam" id="3.40.50.300:FF:000901">
    <property type="entry name" value="Chromosome partition protein Smc"/>
    <property type="match status" value="1"/>
</dbReference>
<dbReference type="GO" id="GO:0007059">
    <property type="term" value="P:chromosome segregation"/>
    <property type="evidence" value="ECO:0007669"/>
    <property type="project" value="UniProtKB-UniRule"/>
</dbReference>
<feature type="domain" description="SMC hinge" evidence="9">
    <location>
        <begin position="525"/>
        <end position="631"/>
    </location>
</feature>
<feature type="compositionally biased region" description="Basic and acidic residues" evidence="8">
    <location>
        <begin position="399"/>
        <end position="408"/>
    </location>
</feature>
<dbReference type="InterPro" id="IPR010935">
    <property type="entry name" value="SMC_hinge"/>
</dbReference>
<comment type="subunit">
    <text evidence="7">Homodimer.</text>
</comment>
<dbReference type="Proteomes" id="UP000676194">
    <property type="component" value="Chromosome"/>
</dbReference>
<dbReference type="Pfam" id="PF02463">
    <property type="entry name" value="SMC_N"/>
    <property type="match status" value="1"/>
</dbReference>
<dbReference type="Pfam" id="PF06470">
    <property type="entry name" value="SMC_hinge"/>
    <property type="match status" value="1"/>
</dbReference>
<dbReference type="InterPro" id="IPR003395">
    <property type="entry name" value="RecF/RecN/SMC_N"/>
</dbReference>
<dbReference type="SUPFAM" id="SSF52540">
    <property type="entry name" value="P-loop containing nucleoside triphosphate hydrolases"/>
    <property type="match status" value="1"/>
</dbReference>
<dbReference type="InterPro" id="IPR036277">
    <property type="entry name" value="SMC_hinge_sf"/>
</dbReference>
<keyword evidence="11" id="KW-1185">Reference proteome</keyword>
<name>A0A8E6B2A9_9BACT</name>
<dbReference type="EMBL" id="CP074694">
    <property type="protein sequence ID" value="QVL30598.1"/>
    <property type="molecule type" value="Genomic_DNA"/>
</dbReference>
<proteinExistence type="inferred from homology"/>
<dbReference type="SUPFAM" id="SSF75553">
    <property type="entry name" value="Smc hinge domain"/>
    <property type="match status" value="1"/>
</dbReference>
<evidence type="ECO:0000259" key="9">
    <source>
        <dbReference type="SMART" id="SM00968"/>
    </source>
</evidence>
<dbReference type="CDD" id="cd03278">
    <property type="entry name" value="ABC_SMC_barmotin"/>
    <property type="match status" value="2"/>
</dbReference>
<dbReference type="SUPFAM" id="SSF57997">
    <property type="entry name" value="Tropomyosin"/>
    <property type="match status" value="1"/>
</dbReference>
<dbReference type="SMART" id="SM00968">
    <property type="entry name" value="SMC_hinge"/>
    <property type="match status" value="1"/>
</dbReference>
<dbReference type="GO" id="GO:0005524">
    <property type="term" value="F:ATP binding"/>
    <property type="evidence" value="ECO:0007669"/>
    <property type="project" value="UniProtKB-UniRule"/>
</dbReference>
<evidence type="ECO:0000256" key="8">
    <source>
        <dbReference type="SAM" id="MobiDB-lite"/>
    </source>
</evidence>
<dbReference type="PANTHER" id="PTHR43977">
    <property type="entry name" value="STRUCTURAL MAINTENANCE OF CHROMOSOMES PROTEIN 3"/>
    <property type="match status" value="1"/>
</dbReference>
<dbReference type="Gene3D" id="3.40.50.300">
    <property type="entry name" value="P-loop containing nucleotide triphosphate hydrolases"/>
    <property type="match status" value="2"/>
</dbReference>
<keyword evidence="5 7" id="KW-0175">Coiled coil</keyword>
<dbReference type="Gene3D" id="1.20.1060.20">
    <property type="match status" value="1"/>
</dbReference>
<feature type="region of interest" description="Disordered" evidence="8">
    <location>
        <begin position="399"/>
        <end position="429"/>
    </location>
</feature>
<dbReference type="GO" id="GO:0016887">
    <property type="term" value="F:ATP hydrolysis activity"/>
    <property type="evidence" value="ECO:0007669"/>
    <property type="project" value="InterPro"/>
</dbReference>
<organism evidence="10 11">
    <name type="scientific">Telmatocola sphagniphila</name>
    <dbReference type="NCBI Taxonomy" id="1123043"/>
    <lineage>
        <taxon>Bacteria</taxon>
        <taxon>Pseudomonadati</taxon>
        <taxon>Planctomycetota</taxon>
        <taxon>Planctomycetia</taxon>
        <taxon>Gemmatales</taxon>
        <taxon>Gemmataceae</taxon>
    </lineage>
</organism>
<dbReference type="InterPro" id="IPR027417">
    <property type="entry name" value="P-loop_NTPase"/>
</dbReference>
<keyword evidence="6 7" id="KW-0238">DNA-binding</keyword>
<feature type="coiled-coil region" evidence="7">
    <location>
        <begin position="778"/>
        <end position="917"/>
    </location>
</feature>
<feature type="coiled-coil region" evidence="7">
    <location>
        <begin position="990"/>
        <end position="1024"/>
    </location>
</feature>
<dbReference type="KEGG" id="tsph:KIH39_17280"/>
<evidence type="ECO:0000256" key="5">
    <source>
        <dbReference type="ARBA" id="ARBA00023054"/>
    </source>
</evidence>
<comment type="similarity">
    <text evidence="7">Belongs to the SMC family.</text>
</comment>
<dbReference type="PIRSF" id="PIRSF005719">
    <property type="entry name" value="SMC"/>
    <property type="match status" value="1"/>
</dbReference>
<comment type="function">
    <text evidence="7">Required for chromosome condensation and partitioning.</text>
</comment>
<keyword evidence="3 7" id="KW-0547">Nucleotide-binding</keyword>
<dbReference type="GO" id="GO:0005694">
    <property type="term" value="C:chromosome"/>
    <property type="evidence" value="ECO:0007669"/>
    <property type="project" value="InterPro"/>
</dbReference>
<accession>A0A8E6B2A9</accession>
<dbReference type="GO" id="GO:0030261">
    <property type="term" value="P:chromosome condensation"/>
    <property type="evidence" value="ECO:0007669"/>
    <property type="project" value="InterPro"/>
</dbReference>
<feature type="coiled-coil region" evidence="7">
    <location>
        <begin position="666"/>
        <end position="700"/>
    </location>
</feature>
<dbReference type="Gene3D" id="1.10.287.1490">
    <property type="match status" value="1"/>
</dbReference>
<dbReference type="HAMAP" id="MF_01894">
    <property type="entry name" value="Smc_prok"/>
    <property type="match status" value="1"/>
</dbReference>
<dbReference type="Gene3D" id="3.30.70.1620">
    <property type="match status" value="1"/>
</dbReference>
<evidence type="ECO:0000256" key="6">
    <source>
        <dbReference type="ARBA" id="ARBA00023125"/>
    </source>
</evidence>
<reference evidence="10" key="1">
    <citation type="submission" date="2021-05" db="EMBL/GenBank/DDBJ databases">
        <title>Complete genome sequence of the cellulolytic planctomycete Telmatocola sphagniphila SP2T and characterization of the first cellulase from planctomycetes.</title>
        <authorList>
            <person name="Rakitin A.L."/>
            <person name="Beletsky A.V."/>
            <person name="Naumoff D.G."/>
            <person name="Kulichevskaya I.S."/>
            <person name="Mardanov A.V."/>
            <person name="Ravin N.V."/>
            <person name="Dedysh S.N."/>
        </authorList>
    </citation>
    <scope>NUCLEOTIDE SEQUENCE</scope>
    <source>
        <strain evidence="10">SP2T</strain>
    </source>
</reference>
<feature type="region of interest" description="Disordered" evidence="8">
    <location>
        <begin position="328"/>
        <end position="354"/>
    </location>
</feature>
<evidence type="ECO:0000256" key="3">
    <source>
        <dbReference type="ARBA" id="ARBA00022741"/>
    </source>
</evidence>
<protein>
    <recommendedName>
        <fullName evidence="7">Chromosome partition protein Smc</fullName>
    </recommendedName>
</protein>
<comment type="domain">
    <text evidence="7">Contains large globular domains required for ATP hydrolysis at each terminus and a third globular domain forming a flexible hinge near the middle of the molecule. These domains are separated by coiled-coil structures.</text>
</comment>
<feature type="coiled-coil region" evidence="7">
    <location>
        <begin position="436"/>
        <end position="491"/>
    </location>
</feature>